<accession>A0A4R6PQ59</accession>
<dbReference type="InterPro" id="IPR050640">
    <property type="entry name" value="Bact_2-comp_sensor_kinase"/>
</dbReference>
<dbReference type="InterPro" id="IPR003594">
    <property type="entry name" value="HATPase_dom"/>
</dbReference>
<dbReference type="Proteomes" id="UP000295531">
    <property type="component" value="Unassembled WGS sequence"/>
</dbReference>
<feature type="transmembrane region" description="Helical" evidence="1">
    <location>
        <begin position="41"/>
        <end position="62"/>
    </location>
</feature>
<keyword evidence="1" id="KW-0812">Transmembrane</keyword>
<name>A0A4R6PQ59_9GAMM</name>
<keyword evidence="1" id="KW-1133">Transmembrane helix</keyword>
<keyword evidence="1" id="KW-0472">Membrane</keyword>
<protein>
    <submittedName>
        <fullName evidence="4">Histidine kinase/DNA gyrase B/HSP90-like ATPase</fullName>
    </submittedName>
</protein>
<dbReference type="Gene3D" id="3.30.565.10">
    <property type="entry name" value="Histidine kinase-like ATPase, C-terminal domain"/>
    <property type="match status" value="1"/>
</dbReference>
<dbReference type="GO" id="GO:0016020">
    <property type="term" value="C:membrane"/>
    <property type="evidence" value="ECO:0007669"/>
    <property type="project" value="InterPro"/>
</dbReference>
<feature type="domain" description="Signal transduction histidine kinase internal region" evidence="3">
    <location>
        <begin position="140"/>
        <end position="219"/>
    </location>
</feature>
<dbReference type="PANTHER" id="PTHR34220:SF7">
    <property type="entry name" value="SENSOR HISTIDINE KINASE YPDA"/>
    <property type="match status" value="1"/>
</dbReference>
<evidence type="ECO:0000259" key="3">
    <source>
        <dbReference type="Pfam" id="PF06580"/>
    </source>
</evidence>
<proteinExistence type="predicted"/>
<keyword evidence="5" id="KW-1185">Reference proteome</keyword>
<feature type="transmembrane region" description="Helical" evidence="1">
    <location>
        <begin position="101"/>
        <end position="121"/>
    </location>
</feature>
<feature type="transmembrane region" description="Helical" evidence="1">
    <location>
        <begin position="74"/>
        <end position="95"/>
    </location>
</feature>
<dbReference type="PANTHER" id="PTHR34220">
    <property type="entry name" value="SENSOR HISTIDINE KINASE YPDA"/>
    <property type="match status" value="1"/>
</dbReference>
<dbReference type="InterPro" id="IPR036890">
    <property type="entry name" value="HATPase_C_sf"/>
</dbReference>
<dbReference type="Pfam" id="PF06580">
    <property type="entry name" value="His_kinase"/>
    <property type="match status" value="1"/>
</dbReference>
<organism evidence="4 5">
    <name type="scientific">Idiomarina aquatica</name>
    <dbReference type="NCBI Taxonomy" id="1327752"/>
    <lineage>
        <taxon>Bacteria</taxon>
        <taxon>Pseudomonadati</taxon>
        <taxon>Pseudomonadota</taxon>
        <taxon>Gammaproteobacteria</taxon>
        <taxon>Alteromonadales</taxon>
        <taxon>Idiomarinaceae</taxon>
        <taxon>Idiomarina</taxon>
    </lineage>
</organism>
<evidence type="ECO:0000259" key="2">
    <source>
        <dbReference type="Pfam" id="PF02518"/>
    </source>
</evidence>
<evidence type="ECO:0000256" key="1">
    <source>
        <dbReference type="SAM" id="Phobius"/>
    </source>
</evidence>
<dbReference type="OrthoDB" id="2514702at2"/>
<dbReference type="Pfam" id="PF02518">
    <property type="entry name" value="HATPase_c"/>
    <property type="match status" value="1"/>
</dbReference>
<evidence type="ECO:0000313" key="5">
    <source>
        <dbReference type="Proteomes" id="UP000295531"/>
    </source>
</evidence>
<reference evidence="4 5" key="1">
    <citation type="submission" date="2019-03" db="EMBL/GenBank/DDBJ databases">
        <title>Freshwater and sediment microbial communities from various areas in North America, analyzing microbe dynamics in response to fracking.</title>
        <authorList>
            <person name="Lamendella R."/>
        </authorList>
    </citation>
    <scope>NUCLEOTIDE SEQUENCE [LARGE SCALE GENOMIC DNA]</scope>
    <source>
        <strain evidence="4 5">18_TX</strain>
    </source>
</reference>
<dbReference type="GO" id="GO:0000155">
    <property type="term" value="F:phosphorelay sensor kinase activity"/>
    <property type="evidence" value="ECO:0007669"/>
    <property type="project" value="InterPro"/>
</dbReference>
<dbReference type="SUPFAM" id="SSF55874">
    <property type="entry name" value="ATPase domain of HSP90 chaperone/DNA topoisomerase II/histidine kinase"/>
    <property type="match status" value="1"/>
</dbReference>
<keyword evidence="4" id="KW-0418">Kinase</keyword>
<evidence type="ECO:0000313" key="4">
    <source>
        <dbReference type="EMBL" id="TDP40855.1"/>
    </source>
</evidence>
<sequence>MPEITKKELFIALLGLSFISATITFLDWWQRGQAGTNDALLAGAVAIVFLFWVPISSAIFAIKRLAINNIFYELLLWFGCFYIGYRIWGFALAGIYSAVNFGWLDVFFMSIPWAIGTYILYRAYRAYKALQIERLLRQHAELNQLKHALHPHFLFNSLNTLTAFITSNPKKAERLTHDLASVLRHILDTNNVDTISLKHELMILQKWLNIERARLGDDLKIDIDIDEATLDVKIPPFLLQPILENSIKHATRFPIKLTLVCKARGSALQVTIRDNGPGFPDTVLATQPEDLKHSGLGLSTTIRRIGLMRHANIQLSNDPESKGAVVNISLESNHD</sequence>
<dbReference type="AlphaFoldDB" id="A0A4R6PQ59"/>
<gene>
    <name evidence="4" type="ORF">DEU29_101408</name>
</gene>
<dbReference type="EMBL" id="SNXI01000001">
    <property type="protein sequence ID" value="TDP40855.1"/>
    <property type="molecule type" value="Genomic_DNA"/>
</dbReference>
<keyword evidence="4" id="KW-0808">Transferase</keyword>
<dbReference type="RefSeq" id="WP_133538549.1">
    <property type="nucleotide sequence ID" value="NZ_SNXI01000001.1"/>
</dbReference>
<feature type="domain" description="Histidine kinase/HSP90-like ATPase" evidence="2">
    <location>
        <begin position="239"/>
        <end position="331"/>
    </location>
</feature>
<dbReference type="InterPro" id="IPR010559">
    <property type="entry name" value="Sig_transdc_His_kin_internal"/>
</dbReference>
<comment type="caution">
    <text evidence="4">The sequence shown here is derived from an EMBL/GenBank/DDBJ whole genome shotgun (WGS) entry which is preliminary data.</text>
</comment>
<feature type="transmembrane region" description="Helical" evidence="1">
    <location>
        <begin position="9"/>
        <end position="29"/>
    </location>
</feature>